<evidence type="ECO:0000313" key="3">
    <source>
        <dbReference type="EnsemblMetazoa" id="KAF7492462.1"/>
    </source>
</evidence>
<dbReference type="Proteomes" id="UP000070412">
    <property type="component" value="Unassembled WGS sequence"/>
</dbReference>
<organism evidence="2">
    <name type="scientific">Sarcoptes scabiei</name>
    <name type="common">Itch mite</name>
    <name type="synonym">Acarus scabiei</name>
    <dbReference type="NCBI Taxonomy" id="52283"/>
    <lineage>
        <taxon>Eukaryota</taxon>
        <taxon>Metazoa</taxon>
        <taxon>Ecdysozoa</taxon>
        <taxon>Arthropoda</taxon>
        <taxon>Chelicerata</taxon>
        <taxon>Arachnida</taxon>
        <taxon>Acari</taxon>
        <taxon>Acariformes</taxon>
        <taxon>Sarcoptiformes</taxon>
        <taxon>Astigmata</taxon>
        <taxon>Psoroptidia</taxon>
        <taxon>Sarcoptoidea</taxon>
        <taxon>Sarcoptidae</taxon>
        <taxon>Sarcoptinae</taxon>
        <taxon>Sarcoptes</taxon>
    </lineage>
</organism>
<sequence length="130" mass="13490">MLFTGQFSFEAGYPRFKLPGPLGQLISGQGLNLGSMNSGFGQILGSLISNAGSSSNSGGGPLSQLATAASTQYINAVRSSPLFSQFTGSSSQSMPSSGPASPIGPGRWLQDRTHTDLISIQCSINDFVER</sequence>
<name>A0A834VCG1_SARSC</name>
<reference evidence="4" key="1">
    <citation type="journal article" date="2020" name="PLoS Negl. Trop. Dis.">
        <title>High-quality nuclear genome for Sarcoptes scabiei-A critical resource for a neglected parasite.</title>
        <authorList>
            <person name="Korhonen P.K."/>
            <person name="Gasser R.B."/>
            <person name="Ma G."/>
            <person name="Wang T."/>
            <person name="Stroehlein A.J."/>
            <person name="Young N.D."/>
            <person name="Ang C.S."/>
            <person name="Fernando D.D."/>
            <person name="Lu H.C."/>
            <person name="Taylor S."/>
            <person name="Reynolds S.L."/>
            <person name="Mofiz E."/>
            <person name="Najaraj S.H."/>
            <person name="Gowda H."/>
            <person name="Madugundu A."/>
            <person name="Renuse S."/>
            <person name="Holt D."/>
            <person name="Pandey A."/>
            <person name="Papenfuss A.T."/>
            <person name="Fischer K."/>
        </authorList>
    </citation>
    <scope>NUCLEOTIDE SEQUENCE [LARGE SCALE GENOMIC DNA]</scope>
</reference>
<dbReference type="AlphaFoldDB" id="A0A834VCG1"/>
<evidence type="ECO:0000256" key="1">
    <source>
        <dbReference type="SAM" id="MobiDB-lite"/>
    </source>
</evidence>
<reference evidence="2" key="2">
    <citation type="submission" date="2020-01" db="EMBL/GenBank/DDBJ databases">
        <authorList>
            <person name="Korhonen P.K.K."/>
            <person name="Guangxu M.G."/>
            <person name="Wang T.W."/>
            <person name="Stroehlein A.J.S."/>
            <person name="Young N.D."/>
            <person name="Ang C.-S.A."/>
            <person name="Fernando D.W.F."/>
            <person name="Lu H.L."/>
            <person name="Taylor S.T."/>
            <person name="Ehtesham M.E.M."/>
            <person name="Najaraj S.H.N."/>
            <person name="Harsha G.H.G."/>
            <person name="Madugundu A.M."/>
            <person name="Renuse S.R."/>
            <person name="Holt D.H."/>
            <person name="Pandey A.P."/>
            <person name="Papenfuss A.P."/>
            <person name="Gasser R.B.G."/>
            <person name="Fischer K.F."/>
        </authorList>
    </citation>
    <scope>NUCLEOTIDE SEQUENCE</scope>
    <source>
        <strain evidence="2">SSS_KF_BRIS2020</strain>
    </source>
</reference>
<feature type="region of interest" description="Disordered" evidence="1">
    <location>
        <begin position="86"/>
        <end position="105"/>
    </location>
</feature>
<gene>
    <name evidence="2" type="ORF">SSS_8280</name>
</gene>
<dbReference type="EnsemblMetazoa" id="SSS_8280s_mrna">
    <property type="protein sequence ID" value="KAF7492462.1"/>
    <property type="gene ID" value="SSS_8280"/>
</dbReference>
<reference evidence="3" key="3">
    <citation type="submission" date="2022-06" db="UniProtKB">
        <authorList>
            <consortium name="EnsemblMetazoa"/>
        </authorList>
    </citation>
    <scope>IDENTIFICATION</scope>
</reference>
<dbReference type="EMBL" id="WVUK01000056">
    <property type="protein sequence ID" value="KAF7492462.1"/>
    <property type="molecule type" value="Genomic_DNA"/>
</dbReference>
<proteinExistence type="predicted"/>
<accession>A0A834VCG1</accession>
<evidence type="ECO:0000313" key="2">
    <source>
        <dbReference type="EMBL" id="KAF7492462.1"/>
    </source>
</evidence>
<protein>
    <submittedName>
        <fullName evidence="2 3">Uncharacterized protein</fullName>
    </submittedName>
</protein>
<keyword evidence="4" id="KW-1185">Reference proteome</keyword>
<evidence type="ECO:0000313" key="4">
    <source>
        <dbReference type="Proteomes" id="UP000070412"/>
    </source>
</evidence>